<keyword evidence="2" id="KW-0804">Transcription</keyword>
<keyword evidence="5" id="KW-1185">Reference proteome</keyword>
<dbReference type="Gene3D" id="1.10.10.10">
    <property type="entry name" value="Winged helix-like DNA-binding domain superfamily/Winged helix DNA-binding domain"/>
    <property type="match status" value="1"/>
</dbReference>
<name>A0A8J3J9E2_9ACTN</name>
<evidence type="ECO:0000256" key="2">
    <source>
        <dbReference type="ARBA" id="ARBA00023163"/>
    </source>
</evidence>
<keyword evidence="1" id="KW-0805">Transcription regulation</keyword>
<dbReference type="SMART" id="SM00346">
    <property type="entry name" value="HTH_ICLR"/>
    <property type="match status" value="1"/>
</dbReference>
<dbReference type="GO" id="GO:0003700">
    <property type="term" value="F:DNA-binding transcription factor activity"/>
    <property type="evidence" value="ECO:0007669"/>
    <property type="project" value="TreeGrafter"/>
</dbReference>
<dbReference type="GO" id="GO:0045892">
    <property type="term" value="P:negative regulation of DNA-templated transcription"/>
    <property type="evidence" value="ECO:0007669"/>
    <property type="project" value="TreeGrafter"/>
</dbReference>
<gene>
    <name evidence="4" type="ORF">Aru02nite_51710</name>
</gene>
<dbReference type="Pfam" id="PF09339">
    <property type="entry name" value="HTH_IclR"/>
    <property type="match status" value="1"/>
</dbReference>
<dbReference type="RefSeq" id="WP_203662100.1">
    <property type="nucleotide sequence ID" value="NZ_BAAAZM010000001.1"/>
</dbReference>
<dbReference type="InterPro" id="IPR029016">
    <property type="entry name" value="GAF-like_dom_sf"/>
</dbReference>
<dbReference type="Proteomes" id="UP000612808">
    <property type="component" value="Unassembled WGS sequence"/>
</dbReference>
<sequence length="231" mass="23627">MQSLSRGLTLLGELGRRGRPMTLTELTAVAGLHKSTVHRMLAAFVEHGLVQRLDGSRYAVGVGLYELAESARAASTGAARWPRIRAALADLARATGQPAGFAVPRFGVLVRSLGAGGDPADTGAEVPLVGTALGAAYLAFRPRPEAERVAARHPDDGYALLLGLGRTRARGYAIGDSVAAPVLGPDGLATAAVEVAVPAGDRLAVQRIGLATVACARRVAGLLATPAEVSA</sequence>
<comment type="caution">
    <text evidence="4">The sequence shown here is derived from an EMBL/GenBank/DDBJ whole genome shotgun (WGS) entry which is preliminary data.</text>
</comment>
<evidence type="ECO:0000313" key="4">
    <source>
        <dbReference type="EMBL" id="GID14282.1"/>
    </source>
</evidence>
<dbReference type="InterPro" id="IPR036388">
    <property type="entry name" value="WH-like_DNA-bd_sf"/>
</dbReference>
<dbReference type="InterPro" id="IPR005471">
    <property type="entry name" value="Tscrpt_reg_IclR_N"/>
</dbReference>
<evidence type="ECO:0000259" key="3">
    <source>
        <dbReference type="PROSITE" id="PS51077"/>
    </source>
</evidence>
<dbReference type="SUPFAM" id="SSF55781">
    <property type="entry name" value="GAF domain-like"/>
    <property type="match status" value="1"/>
</dbReference>
<dbReference type="InterPro" id="IPR036390">
    <property type="entry name" value="WH_DNA-bd_sf"/>
</dbReference>
<dbReference type="SUPFAM" id="SSF46785">
    <property type="entry name" value="Winged helix' DNA-binding domain"/>
    <property type="match status" value="1"/>
</dbReference>
<dbReference type="GO" id="GO:0003677">
    <property type="term" value="F:DNA binding"/>
    <property type="evidence" value="ECO:0007669"/>
    <property type="project" value="InterPro"/>
</dbReference>
<dbReference type="PANTHER" id="PTHR30136">
    <property type="entry name" value="HELIX-TURN-HELIX TRANSCRIPTIONAL REGULATOR, ICLR FAMILY"/>
    <property type="match status" value="1"/>
</dbReference>
<dbReference type="Gene3D" id="3.30.450.40">
    <property type="match status" value="1"/>
</dbReference>
<evidence type="ECO:0000256" key="1">
    <source>
        <dbReference type="ARBA" id="ARBA00023015"/>
    </source>
</evidence>
<accession>A0A8J3J9E2</accession>
<feature type="domain" description="HTH iclR-type" evidence="3">
    <location>
        <begin position="1"/>
        <end position="62"/>
    </location>
</feature>
<dbReference type="InterPro" id="IPR050707">
    <property type="entry name" value="HTH_MetabolicPath_Reg"/>
</dbReference>
<organism evidence="4 5">
    <name type="scientific">Actinocatenispora rupis</name>
    <dbReference type="NCBI Taxonomy" id="519421"/>
    <lineage>
        <taxon>Bacteria</taxon>
        <taxon>Bacillati</taxon>
        <taxon>Actinomycetota</taxon>
        <taxon>Actinomycetes</taxon>
        <taxon>Micromonosporales</taxon>
        <taxon>Micromonosporaceae</taxon>
        <taxon>Actinocatenispora</taxon>
    </lineage>
</organism>
<dbReference type="AlphaFoldDB" id="A0A8J3J9E2"/>
<dbReference type="PROSITE" id="PS51077">
    <property type="entry name" value="HTH_ICLR"/>
    <property type="match status" value="1"/>
</dbReference>
<reference evidence="4" key="1">
    <citation type="submission" date="2021-01" db="EMBL/GenBank/DDBJ databases">
        <title>Whole genome shotgun sequence of Actinocatenispora rupis NBRC 107355.</title>
        <authorList>
            <person name="Komaki H."/>
            <person name="Tamura T."/>
        </authorList>
    </citation>
    <scope>NUCLEOTIDE SEQUENCE</scope>
    <source>
        <strain evidence="4">NBRC 107355</strain>
    </source>
</reference>
<dbReference type="EMBL" id="BOMB01000030">
    <property type="protein sequence ID" value="GID14282.1"/>
    <property type="molecule type" value="Genomic_DNA"/>
</dbReference>
<protein>
    <recommendedName>
        <fullName evidence="3">HTH iclR-type domain-containing protein</fullName>
    </recommendedName>
</protein>
<evidence type="ECO:0000313" key="5">
    <source>
        <dbReference type="Proteomes" id="UP000612808"/>
    </source>
</evidence>
<dbReference type="PANTHER" id="PTHR30136:SF24">
    <property type="entry name" value="HTH-TYPE TRANSCRIPTIONAL REPRESSOR ALLR"/>
    <property type="match status" value="1"/>
</dbReference>
<proteinExistence type="predicted"/>